<feature type="domain" description="Cadherin" evidence="6">
    <location>
        <begin position="389"/>
        <end position="493"/>
    </location>
</feature>
<dbReference type="PROSITE" id="PS50268">
    <property type="entry name" value="CADHERIN_2"/>
    <property type="match status" value="7"/>
</dbReference>
<dbReference type="PANTHER" id="PTHR24027">
    <property type="entry name" value="CADHERIN-23"/>
    <property type="match status" value="1"/>
</dbReference>
<keyword evidence="3 5" id="KW-0106">Calcium</keyword>
<feature type="domain" description="Cadherin" evidence="6">
    <location>
        <begin position="598"/>
        <end position="709"/>
    </location>
</feature>
<reference evidence="8" key="1">
    <citation type="submission" date="2025-08" db="UniProtKB">
        <authorList>
            <consortium name="RefSeq"/>
        </authorList>
    </citation>
    <scope>IDENTIFICATION</scope>
</reference>
<protein>
    <submittedName>
        <fullName evidence="8">Fat-like cadherin-related tumor suppressor homolog</fullName>
    </submittedName>
</protein>
<feature type="domain" description="Cadherin" evidence="6">
    <location>
        <begin position="494"/>
        <end position="597"/>
    </location>
</feature>
<feature type="non-terminal residue" evidence="8">
    <location>
        <position position="763"/>
    </location>
</feature>
<feature type="domain" description="Cadherin" evidence="6">
    <location>
        <begin position="129"/>
        <end position="237"/>
    </location>
</feature>
<dbReference type="InterPro" id="IPR015919">
    <property type="entry name" value="Cadherin-like_sf"/>
</dbReference>
<dbReference type="GeneID" id="106816836"/>
<proteinExistence type="predicted"/>
<keyword evidence="7" id="KW-1185">Reference proteome</keyword>
<evidence type="ECO:0000313" key="7">
    <source>
        <dbReference type="Proteomes" id="UP000695022"/>
    </source>
</evidence>
<gene>
    <name evidence="8" type="primary">LOC106816836</name>
</gene>
<dbReference type="PRINTS" id="PR00205">
    <property type="entry name" value="CADHERIN"/>
</dbReference>
<dbReference type="RefSeq" id="XP_014676956.1">
    <property type="nucleotide sequence ID" value="XM_014821470.1"/>
</dbReference>
<dbReference type="InterPro" id="IPR039808">
    <property type="entry name" value="Cadherin"/>
</dbReference>
<dbReference type="CDD" id="cd11304">
    <property type="entry name" value="Cadherin_repeat"/>
    <property type="match status" value="7"/>
</dbReference>
<feature type="domain" description="Cadherin" evidence="6">
    <location>
        <begin position="20"/>
        <end position="122"/>
    </location>
</feature>
<evidence type="ECO:0000256" key="3">
    <source>
        <dbReference type="ARBA" id="ARBA00022837"/>
    </source>
</evidence>
<dbReference type="InterPro" id="IPR002126">
    <property type="entry name" value="Cadherin-like_dom"/>
</dbReference>
<organism evidence="7 8">
    <name type="scientific">Priapulus caudatus</name>
    <name type="common">Priapulid worm</name>
    <dbReference type="NCBI Taxonomy" id="37621"/>
    <lineage>
        <taxon>Eukaryota</taxon>
        <taxon>Metazoa</taxon>
        <taxon>Ecdysozoa</taxon>
        <taxon>Scalidophora</taxon>
        <taxon>Priapulida</taxon>
        <taxon>Priapulimorpha</taxon>
        <taxon>Priapulimorphida</taxon>
        <taxon>Priapulidae</taxon>
        <taxon>Priapulus</taxon>
    </lineage>
</organism>
<dbReference type="InterPro" id="IPR020894">
    <property type="entry name" value="Cadherin_CS"/>
</dbReference>
<dbReference type="Proteomes" id="UP000695022">
    <property type="component" value="Unplaced"/>
</dbReference>
<dbReference type="PROSITE" id="PS00232">
    <property type="entry name" value="CADHERIN_1"/>
    <property type="match status" value="4"/>
</dbReference>
<sequence length="763" mass="80337">MMLAANLHAPEIAGQHLPAIFEHSSEGLIYAIVRVTDADEGQHGEIASLEIINGDPDRNFVIRPGTQPGEYNIQVARTLDREAMPFGYNLTLLATDRGYPPRSGTATVRVAVGDYNDNAPAFVTADGAPTVAVEVSVVEDAAAGAPVYTARALDADAGENGYVSYALADSDSDSDVPFAIDHFTGVLRTTGRLDYEAGRRTYALRVRASDWGRPYRREAEINVTVRVRDVNDHAPRFERTRCSGYVLRSAPPGAAVVAMTAIDFDAGDAVSYAVAGGNDDGLFVIDARTGVVSVNASLEGAPASRALRVVASDGERASAAETVEVAIVRSDPSHALAGGHAAVACDDAGVRAELTATAAASRRANAPAPAAAPLPDRYTINRNAPAFKSDVSSSVSVSEGVAVGAKIMDVSAIDNDLGYNGKLVYAIAAGNDDGCFDVAAETGILEVRAPLDRERAPAYALVVAACDLGSPARCARAEIAVAVMDVNDNAPRFRRRVYAAVIAENVVNGTAITRVAADDADAGKNADVSYSFPDDSPDFSVDARTGEVRVRRPLDRERTPRYELRVRATDGSETNPLAGDSLVVVTLIDVNDNAPRFERAAYAATVREDAPRGAVVTSAVARDPDAGDHGSVRYSLAASLPDAASAADDFAIDAETGTIRVRRALDFERAQIYNLTACAADRGRPPLRACVGVVVEVADVNENYHAPRFDDFALAGSVRESEPAGTVVMVVTATDEDAPHDRSAVVYSLRDGSGLGRFSIDSK</sequence>
<evidence type="ECO:0000256" key="1">
    <source>
        <dbReference type="ARBA" id="ARBA00004370"/>
    </source>
</evidence>
<evidence type="ECO:0000256" key="5">
    <source>
        <dbReference type="PROSITE-ProRule" id="PRU00043"/>
    </source>
</evidence>
<accession>A0ABM1EXN5</accession>
<evidence type="ECO:0000259" key="6">
    <source>
        <dbReference type="PROSITE" id="PS50268"/>
    </source>
</evidence>
<evidence type="ECO:0000313" key="8">
    <source>
        <dbReference type="RefSeq" id="XP_014676956.1"/>
    </source>
</evidence>
<evidence type="ECO:0000256" key="2">
    <source>
        <dbReference type="ARBA" id="ARBA00022737"/>
    </source>
</evidence>
<comment type="subcellular location">
    <subcellularLocation>
        <location evidence="1">Membrane</location>
    </subcellularLocation>
</comment>
<name>A0ABM1EXN5_PRICU</name>
<keyword evidence="4" id="KW-0472">Membrane</keyword>
<feature type="domain" description="Cadherin" evidence="6">
    <location>
        <begin position="717"/>
        <end position="762"/>
    </location>
</feature>
<dbReference type="SMART" id="SM00112">
    <property type="entry name" value="CA"/>
    <property type="match status" value="6"/>
</dbReference>
<dbReference type="SUPFAM" id="SSF49313">
    <property type="entry name" value="Cadherin-like"/>
    <property type="match status" value="7"/>
</dbReference>
<evidence type="ECO:0000256" key="4">
    <source>
        <dbReference type="ARBA" id="ARBA00023136"/>
    </source>
</evidence>
<dbReference type="Pfam" id="PF00028">
    <property type="entry name" value="Cadherin"/>
    <property type="match status" value="5"/>
</dbReference>
<dbReference type="PANTHER" id="PTHR24027:SF438">
    <property type="entry name" value="CADHERIN 23"/>
    <property type="match status" value="1"/>
</dbReference>
<dbReference type="Gene3D" id="2.60.40.60">
    <property type="entry name" value="Cadherins"/>
    <property type="match status" value="7"/>
</dbReference>
<feature type="domain" description="Cadherin" evidence="6">
    <location>
        <begin position="246"/>
        <end position="344"/>
    </location>
</feature>
<keyword evidence="2" id="KW-0677">Repeat</keyword>